<protein>
    <recommendedName>
        <fullName evidence="4">Carboxypeptidase-like regulatory domain-containing protein</fullName>
    </recommendedName>
</protein>
<evidence type="ECO:0008006" key="4">
    <source>
        <dbReference type="Google" id="ProtNLM"/>
    </source>
</evidence>
<proteinExistence type="predicted"/>
<dbReference type="Pfam" id="PF18939">
    <property type="entry name" value="DUF5686"/>
    <property type="match status" value="1"/>
</dbReference>
<keyword evidence="1" id="KW-0732">Signal</keyword>
<comment type="caution">
    <text evidence="2">The sequence shown here is derived from an EMBL/GenBank/DDBJ whole genome shotgun (WGS) entry which is preliminary data.</text>
</comment>
<feature type="signal peptide" evidence="1">
    <location>
        <begin position="1"/>
        <end position="20"/>
    </location>
</feature>
<reference evidence="2 3" key="1">
    <citation type="submission" date="2016-03" db="EMBL/GenBank/DDBJ databases">
        <title>Niastella vici sp. nov., isolated from farmland soil.</title>
        <authorList>
            <person name="Chen L."/>
            <person name="Wang D."/>
            <person name="Yang S."/>
            <person name="Wang G."/>
        </authorList>
    </citation>
    <scope>NUCLEOTIDE SEQUENCE [LARGE SCALE GENOMIC DNA]</scope>
    <source>
        <strain evidence="2 3">DJ57</strain>
    </source>
</reference>
<name>A0A1V9G2W0_9BACT</name>
<dbReference type="AlphaFoldDB" id="A0A1V9G2W0"/>
<dbReference type="Pfam" id="PF13715">
    <property type="entry name" value="CarbopepD_reg_2"/>
    <property type="match status" value="1"/>
</dbReference>
<dbReference type="InterPro" id="IPR043741">
    <property type="entry name" value="DUF5686"/>
</dbReference>
<organism evidence="2 3">
    <name type="scientific">Niastella vici</name>
    <dbReference type="NCBI Taxonomy" id="1703345"/>
    <lineage>
        <taxon>Bacteria</taxon>
        <taxon>Pseudomonadati</taxon>
        <taxon>Bacteroidota</taxon>
        <taxon>Chitinophagia</taxon>
        <taxon>Chitinophagales</taxon>
        <taxon>Chitinophagaceae</taxon>
        <taxon>Niastella</taxon>
    </lineage>
</organism>
<sequence length="837" mass="97543">MPIRPFKLLLLILLAQNTIAQTRILKGIVKDAHSDERIPFASMQFQGQKTGKLTDSAGSFIFRFNEWPSSDTLIISYVGYQEFKLPFDSFLLAKAKNNVLDISILMERGKFEAVIVKRKIDRGLLMWKRIVKHKAQNDRYRFHNFSYELYNKLEVDLKNIKREKWENLPFIKKFNFVLNNIDTTEEGVPYLPVYITEAISDYYFQKSPLRRREVFKGTKTMGVNNESVSKLLGGIDQNVNFYANFIPVFDKQFVSPISDNGDAFYNYKVLDSQFVNGRRLIHFFFIPKHKGQNTFEGDCWVHDTTFAIQKMNLRLDKDANVNYVNRLSLIQEFSLLNDSTWFLTRDKFVVDLSLLSGEKLLSAIGRKTTTYKDIVVNDTSVTNQLAKNKLIEETIFPPQANNAPDSFWTANRHEELSVQEKKLYQTIDTLLKIPAFQRAVKTVNFLATGYLDVGNFEIGPWYNWIYSNVLEGYRFRWDMGTNRYFSKKLHLHGYLAYGTKDQKFKYEGDAMWLFNKNPRAYIMAKYSKDIDYGQLYFDEVSQDNIFALAVRKNGVPIKFLKTELMQMDLFKEWHSGLSVTLSGARKLYDPIMNLPAKELFEDVNDGATQPLNTFEASVQLRFAYLEKFIEGTFSRYSIGSPYPITTFKYTRGMKGVFNSHYEYSKISGSISDYLKISPYGSIYYNVFAGRTFGTLPFMLLDVAPGNEIYYYNKYAYSLMNRFQYLHDKYAGFNFEHNFGSGIFRFTPLTRKLKFRQFYTVKGMWGSLSDENKALNMPATSDYKFESLDGKTYMEIGTGVDNIFKVFRIDFVWRVLPQPLPDAKSQRFGIFGSFRLQF</sequence>
<feature type="chain" id="PRO_5012777085" description="Carboxypeptidase-like regulatory domain-containing protein" evidence="1">
    <location>
        <begin position="21"/>
        <end position="837"/>
    </location>
</feature>
<evidence type="ECO:0000313" key="2">
    <source>
        <dbReference type="EMBL" id="OQP64894.1"/>
    </source>
</evidence>
<dbReference type="EMBL" id="LVYD01000041">
    <property type="protein sequence ID" value="OQP64894.1"/>
    <property type="molecule type" value="Genomic_DNA"/>
</dbReference>
<keyword evidence="3" id="KW-1185">Reference proteome</keyword>
<dbReference type="InterPro" id="IPR008969">
    <property type="entry name" value="CarboxyPept-like_regulatory"/>
</dbReference>
<dbReference type="SUPFAM" id="SSF49464">
    <property type="entry name" value="Carboxypeptidase regulatory domain-like"/>
    <property type="match status" value="1"/>
</dbReference>
<evidence type="ECO:0000256" key="1">
    <source>
        <dbReference type="SAM" id="SignalP"/>
    </source>
</evidence>
<dbReference type="STRING" id="1703345.A3860_19275"/>
<evidence type="ECO:0000313" key="3">
    <source>
        <dbReference type="Proteomes" id="UP000192796"/>
    </source>
</evidence>
<accession>A0A1V9G2W0</accession>
<gene>
    <name evidence="2" type="ORF">A3860_19275</name>
</gene>
<dbReference type="Proteomes" id="UP000192796">
    <property type="component" value="Unassembled WGS sequence"/>
</dbReference>